<dbReference type="Gene3D" id="2.60.40.1470">
    <property type="entry name" value="ApaG domain"/>
    <property type="match status" value="1"/>
</dbReference>
<reference evidence="2" key="1">
    <citation type="submission" date="2021-02" db="EMBL/GenBank/DDBJ databases">
        <title>Thiocyanate and organic carbon inputs drive convergent selection for specific autotrophic Afipia and Thiobacillus strains within complex microbiomes.</title>
        <authorList>
            <person name="Huddy R.J."/>
            <person name="Sachdeva R."/>
            <person name="Kadzinga F."/>
            <person name="Kantor R.S."/>
            <person name="Harrison S.T.L."/>
            <person name="Banfield J.F."/>
        </authorList>
    </citation>
    <scope>NUCLEOTIDE SEQUENCE</scope>
    <source>
        <strain evidence="2">SCN18_10_11_15_R4_P_38_20</strain>
    </source>
</reference>
<dbReference type="EMBL" id="JAFKGL010000026">
    <property type="protein sequence ID" value="MBN9413527.1"/>
    <property type="molecule type" value="Genomic_DNA"/>
</dbReference>
<dbReference type="InterPro" id="IPR007474">
    <property type="entry name" value="ApaG_domain"/>
</dbReference>
<dbReference type="InterPro" id="IPR050718">
    <property type="entry name" value="ApaG-like"/>
</dbReference>
<sequence>MDSLDTKTYSEITHAIRVSATPFFIEEESSPEKSHYLWAYQIRIENLSPHEVHLKRRHWEILDAHGYKQLIEGEGIIGQQPTLKPGDALEYTSSAPLSTPSGVMHGYYVMVNNTGEEMKSQSLPFLLIVLTKQESLIDIRYCKILEILIDLYTQKNLKHKMILF</sequence>
<accession>A0A8J7TUU6</accession>
<protein>
    <submittedName>
        <fullName evidence="2">Co2+/Mg2+ efflux protein ApaG</fullName>
    </submittedName>
</protein>
<dbReference type="PANTHER" id="PTHR47191:SF2">
    <property type="entry name" value="OS05G0170800 PROTEIN"/>
    <property type="match status" value="1"/>
</dbReference>
<organism evidence="2 3">
    <name type="scientific">Candidatus Paracaedimonas acanthamoebae</name>
    <dbReference type="NCBI Taxonomy" id="244581"/>
    <lineage>
        <taxon>Bacteria</taxon>
        <taxon>Pseudomonadati</taxon>
        <taxon>Pseudomonadota</taxon>
        <taxon>Alphaproteobacteria</taxon>
        <taxon>Holosporales</taxon>
        <taxon>Caedimonadaceae</taxon>
        <taxon>Candidatus Paracaedimonas</taxon>
    </lineage>
</organism>
<name>A0A8J7TUU6_9PROT</name>
<dbReference type="Pfam" id="PF04379">
    <property type="entry name" value="DUF525"/>
    <property type="match status" value="1"/>
</dbReference>
<dbReference type="NCBIfam" id="NF003967">
    <property type="entry name" value="PRK05461.1"/>
    <property type="match status" value="1"/>
</dbReference>
<dbReference type="InterPro" id="IPR036767">
    <property type="entry name" value="ApaG_sf"/>
</dbReference>
<dbReference type="SUPFAM" id="SSF110069">
    <property type="entry name" value="ApaG-like"/>
    <property type="match status" value="1"/>
</dbReference>
<comment type="caution">
    <text evidence="2">The sequence shown here is derived from an EMBL/GenBank/DDBJ whole genome shotgun (WGS) entry which is preliminary data.</text>
</comment>
<evidence type="ECO:0000259" key="1">
    <source>
        <dbReference type="PROSITE" id="PS51087"/>
    </source>
</evidence>
<gene>
    <name evidence="2" type="primary">apaG</name>
    <name evidence="2" type="ORF">J0H12_06370</name>
</gene>
<evidence type="ECO:0000313" key="2">
    <source>
        <dbReference type="EMBL" id="MBN9413527.1"/>
    </source>
</evidence>
<evidence type="ECO:0000313" key="3">
    <source>
        <dbReference type="Proteomes" id="UP000664414"/>
    </source>
</evidence>
<proteinExistence type="predicted"/>
<dbReference type="PANTHER" id="PTHR47191">
    <property type="entry name" value="OS05G0170800 PROTEIN"/>
    <property type="match status" value="1"/>
</dbReference>
<dbReference type="PROSITE" id="PS51087">
    <property type="entry name" value="APAG"/>
    <property type="match status" value="1"/>
</dbReference>
<dbReference type="Proteomes" id="UP000664414">
    <property type="component" value="Unassembled WGS sequence"/>
</dbReference>
<dbReference type="AlphaFoldDB" id="A0A8J7TUU6"/>
<feature type="domain" description="ApaG" evidence="1">
    <location>
        <begin position="10"/>
        <end position="134"/>
    </location>
</feature>